<name>A0ABN2RGG5_9ACTN</name>
<feature type="compositionally biased region" description="Basic and acidic residues" evidence="1">
    <location>
        <begin position="653"/>
        <end position="664"/>
    </location>
</feature>
<feature type="compositionally biased region" description="Pro residues" evidence="1">
    <location>
        <begin position="419"/>
        <end position="431"/>
    </location>
</feature>
<evidence type="ECO:0008006" key="4">
    <source>
        <dbReference type="Google" id="ProtNLM"/>
    </source>
</evidence>
<gene>
    <name evidence="2" type="ORF">GCM10009838_29120</name>
</gene>
<evidence type="ECO:0000256" key="1">
    <source>
        <dbReference type="SAM" id="MobiDB-lite"/>
    </source>
</evidence>
<feature type="compositionally biased region" description="Basic and acidic residues" evidence="1">
    <location>
        <begin position="465"/>
        <end position="480"/>
    </location>
</feature>
<keyword evidence="3" id="KW-1185">Reference proteome</keyword>
<reference evidence="2 3" key="1">
    <citation type="journal article" date="2019" name="Int. J. Syst. Evol. Microbiol.">
        <title>The Global Catalogue of Microorganisms (GCM) 10K type strain sequencing project: providing services to taxonomists for standard genome sequencing and annotation.</title>
        <authorList>
            <consortium name="The Broad Institute Genomics Platform"/>
            <consortium name="The Broad Institute Genome Sequencing Center for Infectious Disease"/>
            <person name="Wu L."/>
            <person name="Ma J."/>
        </authorList>
    </citation>
    <scope>NUCLEOTIDE SEQUENCE [LARGE SCALE GENOMIC DNA]</scope>
    <source>
        <strain evidence="2 3">JCM 16013</strain>
    </source>
</reference>
<evidence type="ECO:0000313" key="3">
    <source>
        <dbReference type="Proteomes" id="UP001499854"/>
    </source>
</evidence>
<dbReference type="SUPFAM" id="SSF140453">
    <property type="entry name" value="EsxAB dimer-like"/>
    <property type="match status" value="1"/>
</dbReference>
<dbReference type="Proteomes" id="UP001499854">
    <property type="component" value="Unassembled WGS sequence"/>
</dbReference>
<evidence type="ECO:0000313" key="2">
    <source>
        <dbReference type="EMBL" id="GAA1968756.1"/>
    </source>
</evidence>
<feature type="compositionally biased region" description="Basic and acidic residues" evidence="1">
    <location>
        <begin position="316"/>
        <end position="345"/>
    </location>
</feature>
<accession>A0ABN2RGG5</accession>
<dbReference type="RefSeq" id="WP_344657532.1">
    <property type="nucleotide sequence ID" value="NZ_BAAAQM010000014.1"/>
</dbReference>
<feature type="compositionally biased region" description="Basic and acidic residues" evidence="1">
    <location>
        <begin position="379"/>
        <end position="414"/>
    </location>
</feature>
<protein>
    <recommendedName>
        <fullName evidence="4">PPE family domain-containing protein</fullName>
    </recommendedName>
</protein>
<dbReference type="InterPro" id="IPR036689">
    <property type="entry name" value="ESAT-6-like_sf"/>
</dbReference>
<feature type="compositionally biased region" description="Polar residues" evidence="1">
    <location>
        <begin position="435"/>
        <end position="444"/>
    </location>
</feature>
<feature type="region of interest" description="Disordered" evidence="1">
    <location>
        <begin position="630"/>
        <end position="664"/>
    </location>
</feature>
<sequence>MARGAQWGLLGLDVDPVPGDPAKLDYLISRMHNLADDADRARRGVVGLLADRALDGWLGASGDAFRSACEPLPDHLQKLRQSYEDAASALKKYQKALTDARTMSGAAVADGVTAYGTYSCLGDAPPCHRMDDAEYQRWVDKLGRDLILQHQKSADPNGASQHTTFVGPYAWAPEQRSLLAARASALQAQTDNTNAANACHQALEDAAHLAAALTRITGAGASTPGVTFDERFKNAGGDISKLVLDPAAGQDVETAGMPPTGTSAQDVAAWWNGLDPAARDRYVHDHPAEIAGLDGIPQEARDEAYRVLHPTPHTPHHGDDGNGRRRHAKSGDGDHTAHHSGDRAGDGQGGRHRGGGDQPAQPPKEDRPQPDQPDQPDQPVHDGDPKAGDHDPRHEPGAPGHDDTSPKRPDDPGRRHGGPPVPPNQTPPNDPAQPSDPSGHNPFSPTDPAPDPGVRISMPAPVVEPHPHAADYHVTSEPHHSSPHHTAPPADLWRTGSHSAYQEVAAPDAAVWLPGANAPHADLGMDTDQWAAGAHVPRIDASTSADFWFSSGHSLRDGVGMDSGVAAGAFSPGGAPGVFEQVAHAAAGSYHPGADVFQPLQAGAAAGVFERVGHLAADAYQPAADVYQPSGAFSGEAPNHPAQTVASSGVLLEDERSTDRRYYS</sequence>
<dbReference type="EMBL" id="BAAAQM010000014">
    <property type="protein sequence ID" value="GAA1968756.1"/>
    <property type="molecule type" value="Genomic_DNA"/>
</dbReference>
<feature type="region of interest" description="Disordered" evidence="1">
    <location>
        <begin position="309"/>
        <end position="494"/>
    </location>
</feature>
<proteinExistence type="predicted"/>
<comment type="caution">
    <text evidence="2">The sequence shown here is derived from an EMBL/GenBank/DDBJ whole genome shotgun (WGS) entry which is preliminary data.</text>
</comment>
<organism evidence="2 3">
    <name type="scientific">Catenulispora subtropica</name>
    <dbReference type="NCBI Taxonomy" id="450798"/>
    <lineage>
        <taxon>Bacteria</taxon>
        <taxon>Bacillati</taxon>
        <taxon>Actinomycetota</taxon>
        <taxon>Actinomycetes</taxon>
        <taxon>Catenulisporales</taxon>
        <taxon>Catenulisporaceae</taxon>
        <taxon>Catenulispora</taxon>
    </lineage>
</organism>